<feature type="domain" description="GH64" evidence="1">
    <location>
        <begin position="26"/>
        <end position="392"/>
    </location>
</feature>
<evidence type="ECO:0000313" key="3">
    <source>
        <dbReference type="Proteomes" id="UP001392437"/>
    </source>
</evidence>
<proteinExistence type="predicted"/>
<keyword evidence="3" id="KW-1185">Reference proteome</keyword>
<name>A0AAW0QZ29_9PEZI</name>
<dbReference type="InterPro" id="IPR032477">
    <property type="entry name" value="Glyco_hydro_64"/>
</dbReference>
<gene>
    <name evidence="2" type="ORF">PG999_004330</name>
</gene>
<dbReference type="PANTHER" id="PTHR38165:SF1">
    <property type="entry name" value="GLUCANASE B"/>
    <property type="match status" value="1"/>
</dbReference>
<reference evidence="2 3" key="1">
    <citation type="submission" date="2023-01" db="EMBL/GenBank/DDBJ databases">
        <title>Analysis of 21 Apiospora genomes using comparative genomics revels a genus with tremendous synthesis potential of carbohydrate active enzymes and secondary metabolites.</title>
        <authorList>
            <person name="Sorensen T."/>
        </authorList>
    </citation>
    <scope>NUCLEOTIDE SEQUENCE [LARGE SCALE GENOMIC DNA]</scope>
    <source>
        <strain evidence="2 3">CBS 117206</strain>
    </source>
</reference>
<dbReference type="Pfam" id="PF16483">
    <property type="entry name" value="Glyco_hydro_64"/>
    <property type="match status" value="1"/>
</dbReference>
<dbReference type="Gene3D" id="3.30.920.50">
    <property type="entry name" value="Beta-1,3-glucanase, C-terminal domain"/>
    <property type="match status" value="1"/>
</dbReference>
<sequence>MTASKRAIVTNSSGINAGISNNCMALKPLKVEVINNIKGSQPFVYITGVDQVGATKFLTRSGTWFYPVVAEDAGFSPIDQALISIPIAEQPNVFAVTIQDCVVSGRIWISLGQLPFHVAASDGGSPYLVPPSVLDSTNTSNTVDWGFVELTHTDRDGLYANLSFVDFVGLILSLTLTLEQGDAQKVIGLASDGVYSVCEQLRQQSRLDGLPWDQLCVTAPSGRPLRVLSPNLYESVHPGATQGYYAPYVNQVWSKYTSRDLVIDTQSSMGSVTCRVGQDGLLSCDGDNRGYARPSASDIWSCSTGPFAILADDNAVHRSVVPRLCAAFTRSTLLIEGGETQPAVDRARYYLGKITNHYSRAVHECQLDGKGYSFPYDDVSPAPDNVAGVVAGKDPRLLQIFVGGHGVA</sequence>
<dbReference type="PROSITE" id="PS52006">
    <property type="entry name" value="GH64"/>
    <property type="match status" value="1"/>
</dbReference>
<dbReference type="Gene3D" id="2.60.110.10">
    <property type="entry name" value="Thaumatin"/>
    <property type="match status" value="1"/>
</dbReference>
<dbReference type="PANTHER" id="PTHR38165">
    <property type="match status" value="1"/>
</dbReference>
<dbReference type="InterPro" id="IPR037176">
    <property type="entry name" value="Osmotin/thaumatin-like_sf"/>
</dbReference>
<protein>
    <recommendedName>
        <fullName evidence="1">GH64 domain-containing protein</fullName>
    </recommendedName>
</protein>
<dbReference type="InterPro" id="IPR037398">
    <property type="entry name" value="Glyco_hydro_64_fam"/>
</dbReference>
<evidence type="ECO:0000313" key="2">
    <source>
        <dbReference type="EMBL" id="KAK8120210.1"/>
    </source>
</evidence>
<dbReference type="AlphaFoldDB" id="A0AAW0QZ29"/>
<accession>A0AAW0QZ29</accession>
<comment type="caution">
    <text evidence="2">The sequence shown here is derived from an EMBL/GenBank/DDBJ whole genome shotgun (WGS) entry which is preliminary data.</text>
</comment>
<dbReference type="InterPro" id="IPR042517">
    <property type="entry name" value="Glyco_hydro_64_N_2"/>
</dbReference>
<evidence type="ECO:0000259" key="1">
    <source>
        <dbReference type="PROSITE" id="PS52006"/>
    </source>
</evidence>
<dbReference type="EMBL" id="JAQQWP010000004">
    <property type="protein sequence ID" value="KAK8120210.1"/>
    <property type="molecule type" value="Genomic_DNA"/>
</dbReference>
<organism evidence="2 3">
    <name type="scientific">Apiospora kogelbergensis</name>
    <dbReference type="NCBI Taxonomy" id="1337665"/>
    <lineage>
        <taxon>Eukaryota</taxon>
        <taxon>Fungi</taxon>
        <taxon>Dikarya</taxon>
        <taxon>Ascomycota</taxon>
        <taxon>Pezizomycotina</taxon>
        <taxon>Sordariomycetes</taxon>
        <taxon>Xylariomycetidae</taxon>
        <taxon>Amphisphaeriales</taxon>
        <taxon>Apiosporaceae</taxon>
        <taxon>Apiospora</taxon>
    </lineage>
</organism>
<dbReference type="Proteomes" id="UP001392437">
    <property type="component" value="Unassembled WGS sequence"/>
</dbReference>